<feature type="compositionally biased region" description="Basic and acidic residues" evidence="1">
    <location>
        <begin position="31"/>
        <end position="45"/>
    </location>
</feature>
<dbReference type="Proteomes" id="UP000241203">
    <property type="component" value="Unassembled WGS sequence"/>
</dbReference>
<evidence type="ECO:0000313" key="4">
    <source>
        <dbReference type="EMBL" id="RUQ87183.1"/>
    </source>
</evidence>
<dbReference type="EMBL" id="PYAU01000001">
    <property type="protein sequence ID" value="PSL38279.1"/>
    <property type="molecule type" value="Genomic_DNA"/>
</dbReference>
<feature type="transmembrane region" description="Helical" evidence="2">
    <location>
        <begin position="194"/>
        <end position="219"/>
    </location>
</feature>
<reference evidence="3 5" key="1">
    <citation type="submission" date="2018-03" db="EMBL/GenBank/DDBJ databases">
        <title>Genomic Encyclopedia of Archaeal and Bacterial Type Strains, Phase II (KMG-II): from individual species to whole genera.</title>
        <authorList>
            <person name="Goeker M."/>
        </authorList>
    </citation>
    <scope>NUCLEOTIDE SEQUENCE [LARGE SCALE GENOMIC DNA]</scope>
    <source>
        <strain evidence="3 5">DSM 21548</strain>
    </source>
</reference>
<evidence type="ECO:0000313" key="6">
    <source>
        <dbReference type="Proteomes" id="UP000268291"/>
    </source>
</evidence>
<dbReference type="AlphaFoldDB" id="A0A2P8GWE1"/>
<dbReference type="EMBL" id="RZGY01000001">
    <property type="protein sequence ID" value="RUQ87183.1"/>
    <property type="molecule type" value="Genomic_DNA"/>
</dbReference>
<keyword evidence="2" id="KW-1133">Transmembrane helix</keyword>
<feature type="compositionally biased region" description="Basic and acidic residues" evidence="1">
    <location>
        <begin position="55"/>
        <end position="70"/>
    </location>
</feature>
<evidence type="ECO:0000313" key="5">
    <source>
        <dbReference type="Proteomes" id="UP000241203"/>
    </source>
</evidence>
<feature type="region of interest" description="Disordered" evidence="1">
    <location>
        <begin position="1"/>
        <end position="81"/>
    </location>
</feature>
<organism evidence="3 5">
    <name type="scientific">Labedella gwakjiensis</name>
    <dbReference type="NCBI Taxonomy" id="390269"/>
    <lineage>
        <taxon>Bacteria</taxon>
        <taxon>Bacillati</taxon>
        <taxon>Actinomycetota</taxon>
        <taxon>Actinomycetes</taxon>
        <taxon>Micrococcales</taxon>
        <taxon>Microbacteriaceae</taxon>
        <taxon>Labedella</taxon>
    </lineage>
</organism>
<comment type="caution">
    <text evidence="3">The sequence shown here is derived from an EMBL/GenBank/DDBJ whole genome shotgun (WGS) entry which is preliminary data.</text>
</comment>
<name>A0A2P8GWE1_9MICO</name>
<evidence type="ECO:0000313" key="3">
    <source>
        <dbReference type="EMBL" id="PSL38279.1"/>
    </source>
</evidence>
<dbReference type="OrthoDB" id="5119610at2"/>
<dbReference type="RefSeq" id="WP_106563317.1">
    <property type="nucleotide sequence ID" value="NZ_PYAU01000001.1"/>
</dbReference>
<proteinExistence type="predicted"/>
<feature type="transmembrane region" description="Helical" evidence="2">
    <location>
        <begin position="135"/>
        <end position="155"/>
    </location>
</feature>
<gene>
    <name evidence="3" type="ORF">CLV49_1896</name>
    <name evidence="4" type="ORF">ELQ93_09740</name>
</gene>
<keyword evidence="2" id="KW-0812">Transmembrane</keyword>
<protein>
    <submittedName>
        <fullName evidence="3">Uncharacterized protein</fullName>
    </submittedName>
</protein>
<reference evidence="4 6" key="2">
    <citation type="submission" date="2018-12" db="EMBL/GenBank/DDBJ databases">
        <authorList>
            <person name="hu s."/>
            <person name="Xu Y."/>
            <person name="Xu B."/>
            <person name="Li F."/>
        </authorList>
    </citation>
    <scope>NUCLEOTIDE SEQUENCE [LARGE SCALE GENOMIC DNA]</scope>
    <source>
        <strain evidence="4 6">KSW2-17</strain>
    </source>
</reference>
<keyword evidence="2" id="KW-0472">Membrane</keyword>
<evidence type="ECO:0000256" key="1">
    <source>
        <dbReference type="SAM" id="MobiDB-lite"/>
    </source>
</evidence>
<accession>A0A2P8GWE1</accession>
<dbReference type="Proteomes" id="UP000268291">
    <property type="component" value="Unassembled WGS sequence"/>
</dbReference>
<keyword evidence="6" id="KW-1185">Reference proteome</keyword>
<evidence type="ECO:0000256" key="2">
    <source>
        <dbReference type="SAM" id="Phobius"/>
    </source>
</evidence>
<sequence>MAESQDLDPRHDPIYQRGYDPAVHGGGRPPSEPDSRRSRARRAVDDELFAPPGATRRERAEHAPERRPEPAPDTARAPQRIEPPAWSPFAELVDESPGDEDGTDGQTVVVTAGNDASTTRVEDERAASIPPWKNPYLLGLVIGGAVLALVGFQMFRAALETIYVDFAQSGVIYGETSGTEDTPDPTAELVSMQIGWSIGPLLFILGIAAILAVLVFVAVRWRPAAKAPVRPDGEPDGRGPDER</sequence>